<dbReference type="EMBL" id="MU864504">
    <property type="protein sequence ID" value="KAK4184135.1"/>
    <property type="molecule type" value="Genomic_DNA"/>
</dbReference>
<evidence type="ECO:0000313" key="3">
    <source>
        <dbReference type="Proteomes" id="UP001302126"/>
    </source>
</evidence>
<organism evidence="2 3">
    <name type="scientific">Podospora australis</name>
    <dbReference type="NCBI Taxonomy" id="1536484"/>
    <lineage>
        <taxon>Eukaryota</taxon>
        <taxon>Fungi</taxon>
        <taxon>Dikarya</taxon>
        <taxon>Ascomycota</taxon>
        <taxon>Pezizomycotina</taxon>
        <taxon>Sordariomycetes</taxon>
        <taxon>Sordariomycetidae</taxon>
        <taxon>Sordariales</taxon>
        <taxon>Podosporaceae</taxon>
        <taxon>Podospora</taxon>
    </lineage>
</organism>
<dbReference type="GO" id="GO:0044773">
    <property type="term" value="P:mitotic DNA damage checkpoint signaling"/>
    <property type="evidence" value="ECO:0007669"/>
    <property type="project" value="TreeGrafter"/>
</dbReference>
<feature type="non-terminal residue" evidence="2">
    <location>
        <position position="1"/>
    </location>
</feature>
<accession>A0AAN7AFQ0</accession>
<dbReference type="GO" id="GO:0005634">
    <property type="term" value="C:nucleus"/>
    <property type="evidence" value="ECO:0007669"/>
    <property type="project" value="TreeGrafter"/>
</dbReference>
<dbReference type="GO" id="GO:0005737">
    <property type="term" value="C:cytoplasm"/>
    <property type="evidence" value="ECO:0007669"/>
    <property type="project" value="TreeGrafter"/>
</dbReference>
<dbReference type="GO" id="GO:0005524">
    <property type="term" value="F:ATP binding"/>
    <property type="evidence" value="ECO:0007669"/>
    <property type="project" value="InterPro"/>
</dbReference>
<comment type="caution">
    <text evidence="2">The sequence shown here is derived from an EMBL/GenBank/DDBJ whole genome shotgun (WGS) entry which is preliminary data.</text>
</comment>
<dbReference type="Pfam" id="PF00069">
    <property type="entry name" value="Pkinase"/>
    <property type="match status" value="1"/>
</dbReference>
<dbReference type="GO" id="GO:0004674">
    <property type="term" value="F:protein serine/threonine kinase activity"/>
    <property type="evidence" value="ECO:0007669"/>
    <property type="project" value="TreeGrafter"/>
</dbReference>
<feature type="domain" description="Protein kinase" evidence="1">
    <location>
        <begin position="1"/>
        <end position="171"/>
    </location>
</feature>
<evidence type="ECO:0000259" key="1">
    <source>
        <dbReference type="PROSITE" id="PS50011"/>
    </source>
</evidence>
<reference evidence="2" key="2">
    <citation type="submission" date="2023-05" db="EMBL/GenBank/DDBJ databases">
        <authorList>
            <consortium name="Lawrence Berkeley National Laboratory"/>
            <person name="Steindorff A."/>
            <person name="Hensen N."/>
            <person name="Bonometti L."/>
            <person name="Westerberg I."/>
            <person name="Brannstrom I.O."/>
            <person name="Guillou S."/>
            <person name="Cros-Aarteil S."/>
            <person name="Calhoun S."/>
            <person name="Haridas S."/>
            <person name="Kuo A."/>
            <person name="Mondo S."/>
            <person name="Pangilinan J."/>
            <person name="Riley R."/>
            <person name="Labutti K."/>
            <person name="Andreopoulos B."/>
            <person name="Lipzen A."/>
            <person name="Chen C."/>
            <person name="Yanf M."/>
            <person name="Daum C."/>
            <person name="Ng V."/>
            <person name="Clum A."/>
            <person name="Ohm R."/>
            <person name="Martin F."/>
            <person name="Silar P."/>
            <person name="Natvig D."/>
            <person name="Lalanne C."/>
            <person name="Gautier V."/>
            <person name="Ament-Velasquez S.L."/>
            <person name="Kruys A."/>
            <person name="Hutchinson M.I."/>
            <person name="Powell A.J."/>
            <person name="Barry K."/>
            <person name="Miller A.N."/>
            <person name="Grigoriev I.V."/>
            <person name="Debuchy R."/>
            <person name="Gladieux P."/>
            <person name="Thoren M.H."/>
            <person name="Johannesson H."/>
        </authorList>
    </citation>
    <scope>NUCLEOTIDE SEQUENCE</scope>
    <source>
        <strain evidence="2">PSN309</strain>
    </source>
</reference>
<keyword evidence="2" id="KW-0418">Kinase</keyword>
<proteinExistence type="predicted"/>
<dbReference type="SUPFAM" id="SSF56112">
    <property type="entry name" value="Protein kinase-like (PK-like)"/>
    <property type="match status" value="1"/>
</dbReference>
<keyword evidence="2" id="KW-0808">Transferase</keyword>
<gene>
    <name evidence="2" type="ORF">QBC35DRAFT_392377</name>
</gene>
<dbReference type="Proteomes" id="UP001302126">
    <property type="component" value="Unassembled WGS sequence"/>
</dbReference>
<name>A0AAN7AFQ0_9PEZI</name>
<dbReference type="InterPro" id="IPR000719">
    <property type="entry name" value="Prot_kinase_dom"/>
</dbReference>
<dbReference type="PROSITE" id="PS50011">
    <property type="entry name" value="PROTEIN_KINASE_DOM"/>
    <property type="match status" value="1"/>
</dbReference>
<dbReference type="PANTHER" id="PTHR44167:SF18">
    <property type="entry name" value="PROTEIN KINASE DOMAIN-CONTAINING PROTEIN"/>
    <property type="match status" value="1"/>
</dbReference>
<dbReference type="Gene3D" id="1.10.510.10">
    <property type="entry name" value="Transferase(Phosphotransferase) domain 1"/>
    <property type="match status" value="1"/>
</dbReference>
<dbReference type="PANTHER" id="PTHR44167">
    <property type="entry name" value="OVARIAN-SPECIFIC SERINE/THREONINE-PROTEIN KINASE LOK-RELATED"/>
    <property type="match status" value="1"/>
</dbReference>
<reference evidence="2" key="1">
    <citation type="journal article" date="2023" name="Mol. Phylogenet. Evol.">
        <title>Genome-scale phylogeny and comparative genomics of the fungal order Sordariales.</title>
        <authorList>
            <person name="Hensen N."/>
            <person name="Bonometti L."/>
            <person name="Westerberg I."/>
            <person name="Brannstrom I.O."/>
            <person name="Guillou S."/>
            <person name="Cros-Aarteil S."/>
            <person name="Calhoun S."/>
            <person name="Haridas S."/>
            <person name="Kuo A."/>
            <person name="Mondo S."/>
            <person name="Pangilinan J."/>
            <person name="Riley R."/>
            <person name="LaButti K."/>
            <person name="Andreopoulos B."/>
            <person name="Lipzen A."/>
            <person name="Chen C."/>
            <person name="Yan M."/>
            <person name="Daum C."/>
            <person name="Ng V."/>
            <person name="Clum A."/>
            <person name="Steindorff A."/>
            <person name="Ohm R.A."/>
            <person name="Martin F."/>
            <person name="Silar P."/>
            <person name="Natvig D.O."/>
            <person name="Lalanne C."/>
            <person name="Gautier V."/>
            <person name="Ament-Velasquez S.L."/>
            <person name="Kruys A."/>
            <person name="Hutchinson M.I."/>
            <person name="Powell A.J."/>
            <person name="Barry K."/>
            <person name="Miller A.N."/>
            <person name="Grigoriev I.V."/>
            <person name="Debuchy R."/>
            <person name="Gladieux P."/>
            <person name="Hiltunen Thoren M."/>
            <person name="Johannesson H."/>
        </authorList>
    </citation>
    <scope>NUCLEOTIDE SEQUENCE</scope>
    <source>
        <strain evidence="2">PSN309</strain>
    </source>
</reference>
<protein>
    <submittedName>
        <fullName evidence="2">Kinase-like domain-containing protein</fullName>
    </submittedName>
</protein>
<keyword evidence="3" id="KW-1185">Reference proteome</keyword>
<sequence length="171" mass="19016">TISDASRVLQGMLSALTYLHGSGITHNNIKPAKILYERQLGVILIGFGAATMEGNDTPVYGTPWFLPPEAALQHGRTRPSPATDIWALGVVMLFLLRRLNLGQEQQGVWSLDRVLADPEERLDVNVALAMWHQVIVKQRDSLAQGNTRLHRVVVEMLDADAEKRAKLSRPF</sequence>
<dbReference type="AlphaFoldDB" id="A0AAN7AFQ0"/>
<dbReference type="InterPro" id="IPR011009">
    <property type="entry name" value="Kinase-like_dom_sf"/>
</dbReference>
<evidence type="ECO:0000313" key="2">
    <source>
        <dbReference type="EMBL" id="KAK4184135.1"/>
    </source>
</evidence>